<proteinExistence type="predicted"/>
<reference evidence="3 4" key="1">
    <citation type="submission" date="2023-02" db="EMBL/GenBank/DDBJ databases">
        <title>LHISI_Scaffold_Assembly.</title>
        <authorList>
            <person name="Stuart O.P."/>
            <person name="Cleave R."/>
            <person name="Magrath M.J.L."/>
            <person name="Mikheyev A.S."/>
        </authorList>
    </citation>
    <scope>NUCLEOTIDE SEQUENCE [LARGE SCALE GENOMIC DNA]</scope>
    <source>
        <strain evidence="3">Daus_M_001</strain>
        <tissue evidence="3">Leg muscle</tissue>
    </source>
</reference>
<name>A0ABQ9H3J5_9NEOP</name>
<evidence type="ECO:0000313" key="4">
    <source>
        <dbReference type="Proteomes" id="UP001159363"/>
    </source>
</evidence>
<keyword evidence="2" id="KW-0472">Membrane</keyword>
<sequence length="333" mass="36713">MEHRRNERAGETGDPRENPPTNGIARHDSHMRKSGVTGPGIKPRSPCWEASRLTTVRPPPRRTGLNPPPGHRGSPRVGIVPDDAVGRRVFSGISRFPLLFIPALLHISIALIGFQDLDAKSRPNLFTLHSMLVLDSPGLTVTCDSPQRSQEWRLSRSVSDPETIASPHDTSAWEGGREDTRRPCTISHHTVNLIASHQGDPDSIPGRVIPGFRMWESCRTMQLVGGFSPVYSALSFRRCSILISLTIIASQDLDAVSLLASHQCDPGSIPGWVTPDFRKWELCRTMRLVGRSRRSPVSPGLSFRRCSILTSITLIGSQDPAVKSRPNLFTHAK</sequence>
<feature type="transmembrane region" description="Helical" evidence="2">
    <location>
        <begin position="96"/>
        <end position="114"/>
    </location>
</feature>
<feature type="region of interest" description="Disordered" evidence="1">
    <location>
        <begin position="1"/>
        <end position="78"/>
    </location>
</feature>
<keyword evidence="2" id="KW-1133">Transmembrane helix</keyword>
<dbReference type="Proteomes" id="UP001159363">
    <property type="component" value="Chromosome 6"/>
</dbReference>
<evidence type="ECO:0000313" key="3">
    <source>
        <dbReference type="EMBL" id="KAJ8878866.1"/>
    </source>
</evidence>
<feature type="region of interest" description="Disordered" evidence="1">
    <location>
        <begin position="152"/>
        <end position="178"/>
    </location>
</feature>
<organism evidence="3 4">
    <name type="scientific">Dryococelus australis</name>
    <dbReference type="NCBI Taxonomy" id="614101"/>
    <lineage>
        <taxon>Eukaryota</taxon>
        <taxon>Metazoa</taxon>
        <taxon>Ecdysozoa</taxon>
        <taxon>Arthropoda</taxon>
        <taxon>Hexapoda</taxon>
        <taxon>Insecta</taxon>
        <taxon>Pterygota</taxon>
        <taxon>Neoptera</taxon>
        <taxon>Polyneoptera</taxon>
        <taxon>Phasmatodea</taxon>
        <taxon>Verophasmatodea</taxon>
        <taxon>Anareolatae</taxon>
        <taxon>Phasmatidae</taxon>
        <taxon>Eurycanthinae</taxon>
        <taxon>Dryococelus</taxon>
    </lineage>
</organism>
<evidence type="ECO:0000256" key="2">
    <source>
        <dbReference type="SAM" id="Phobius"/>
    </source>
</evidence>
<dbReference type="EMBL" id="JARBHB010000007">
    <property type="protein sequence ID" value="KAJ8878866.1"/>
    <property type="molecule type" value="Genomic_DNA"/>
</dbReference>
<accession>A0ABQ9H3J5</accession>
<comment type="caution">
    <text evidence="3">The sequence shown here is derived from an EMBL/GenBank/DDBJ whole genome shotgun (WGS) entry which is preliminary data.</text>
</comment>
<protein>
    <submittedName>
        <fullName evidence="3">Uncharacterized protein</fullName>
    </submittedName>
</protein>
<evidence type="ECO:0000256" key="1">
    <source>
        <dbReference type="SAM" id="MobiDB-lite"/>
    </source>
</evidence>
<gene>
    <name evidence="3" type="ORF">PR048_019455</name>
</gene>
<keyword evidence="4" id="KW-1185">Reference proteome</keyword>
<feature type="compositionally biased region" description="Basic and acidic residues" evidence="1">
    <location>
        <begin position="1"/>
        <end position="17"/>
    </location>
</feature>
<keyword evidence="2" id="KW-0812">Transmembrane</keyword>